<accession>A0A6D2I949</accession>
<evidence type="ECO:0000313" key="2">
    <source>
        <dbReference type="Proteomes" id="UP000467841"/>
    </source>
</evidence>
<gene>
    <name evidence="1" type="ORF">MERR_LOCUS12392</name>
</gene>
<comment type="caution">
    <text evidence="1">The sequence shown here is derived from an EMBL/GenBank/DDBJ whole genome shotgun (WGS) entry which is preliminary data.</text>
</comment>
<keyword evidence="2" id="KW-1185">Reference proteome</keyword>
<dbReference type="OrthoDB" id="1035821at2759"/>
<sequence>MKVLAESMTLPFISDGILVEIMKILAEAEVSYLSPFVRVGKRTWNIAGMAEVFQKSVYFEGLRLAIHSVDIKLGIEMLVRNDKGHGKSTLAAAFFAICSGDREQASVLFKSFSANHGGLVSEKARFLGNEVKWDIVMLNPPGLDTYMETFSYPDDDVVYLPECVDDHVFPHLCHLCYMYSCALEVCGML</sequence>
<proteinExistence type="predicted"/>
<dbReference type="AlphaFoldDB" id="A0A6D2I949"/>
<name>A0A6D2I949_9BRAS</name>
<dbReference type="Proteomes" id="UP000467841">
    <property type="component" value="Unassembled WGS sequence"/>
</dbReference>
<dbReference type="EMBL" id="CACVBM020000987">
    <property type="protein sequence ID" value="CAA7025157.1"/>
    <property type="molecule type" value="Genomic_DNA"/>
</dbReference>
<evidence type="ECO:0000313" key="1">
    <source>
        <dbReference type="EMBL" id="CAA7025157.1"/>
    </source>
</evidence>
<reference evidence="1" key="1">
    <citation type="submission" date="2020-01" db="EMBL/GenBank/DDBJ databases">
        <authorList>
            <person name="Mishra B."/>
        </authorList>
    </citation>
    <scope>NUCLEOTIDE SEQUENCE [LARGE SCALE GENOMIC DNA]</scope>
</reference>
<organism evidence="1 2">
    <name type="scientific">Microthlaspi erraticum</name>
    <dbReference type="NCBI Taxonomy" id="1685480"/>
    <lineage>
        <taxon>Eukaryota</taxon>
        <taxon>Viridiplantae</taxon>
        <taxon>Streptophyta</taxon>
        <taxon>Embryophyta</taxon>
        <taxon>Tracheophyta</taxon>
        <taxon>Spermatophyta</taxon>
        <taxon>Magnoliopsida</taxon>
        <taxon>eudicotyledons</taxon>
        <taxon>Gunneridae</taxon>
        <taxon>Pentapetalae</taxon>
        <taxon>rosids</taxon>
        <taxon>malvids</taxon>
        <taxon>Brassicales</taxon>
        <taxon>Brassicaceae</taxon>
        <taxon>Coluteocarpeae</taxon>
        <taxon>Microthlaspi</taxon>
    </lineage>
</organism>
<protein>
    <submittedName>
        <fullName evidence="1">Uncharacterized protein</fullName>
    </submittedName>
</protein>